<dbReference type="Gene3D" id="1.10.1740.10">
    <property type="match status" value="1"/>
</dbReference>
<evidence type="ECO:0000256" key="2">
    <source>
        <dbReference type="ARBA" id="ARBA00023015"/>
    </source>
</evidence>
<evidence type="ECO:0000259" key="6">
    <source>
        <dbReference type="Pfam" id="PF08281"/>
    </source>
</evidence>
<name>A0ABS9R5F7_9FIRM</name>
<evidence type="ECO:0000256" key="1">
    <source>
        <dbReference type="ARBA" id="ARBA00010641"/>
    </source>
</evidence>
<dbReference type="InterPro" id="IPR007627">
    <property type="entry name" value="RNA_pol_sigma70_r2"/>
</dbReference>
<dbReference type="InterPro" id="IPR013249">
    <property type="entry name" value="RNA_pol_sigma70_r4_t2"/>
</dbReference>
<evidence type="ECO:0000256" key="3">
    <source>
        <dbReference type="ARBA" id="ARBA00023082"/>
    </source>
</evidence>
<comment type="caution">
    <text evidence="7">The sequence shown here is derived from an EMBL/GenBank/DDBJ whole genome shotgun (WGS) entry which is preliminary data.</text>
</comment>
<organism evidence="7 8">
    <name type="scientific">Amedibacillus hominis</name>
    <dbReference type="NCBI Taxonomy" id="2897776"/>
    <lineage>
        <taxon>Bacteria</taxon>
        <taxon>Bacillati</taxon>
        <taxon>Bacillota</taxon>
        <taxon>Erysipelotrichia</taxon>
        <taxon>Erysipelotrichales</taxon>
        <taxon>Erysipelotrichaceae</taxon>
        <taxon>Amedibacillus</taxon>
    </lineage>
</organism>
<feature type="domain" description="RNA polymerase sigma-70 region 2" evidence="5">
    <location>
        <begin position="14"/>
        <end position="76"/>
    </location>
</feature>
<evidence type="ECO:0000313" key="7">
    <source>
        <dbReference type="EMBL" id="MCH4284888.1"/>
    </source>
</evidence>
<dbReference type="NCBIfam" id="TIGR02937">
    <property type="entry name" value="sigma70-ECF"/>
    <property type="match status" value="1"/>
</dbReference>
<gene>
    <name evidence="7" type="ORF">LQE99_07055</name>
</gene>
<dbReference type="Pfam" id="PF04542">
    <property type="entry name" value="Sigma70_r2"/>
    <property type="match status" value="1"/>
</dbReference>
<accession>A0ABS9R5F7</accession>
<dbReference type="EMBL" id="JAKVPQ010000004">
    <property type="protein sequence ID" value="MCH4284888.1"/>
    <property type="molecule type" value="Genomic_DNA"/>
</dbReference>
<dbReference type="Gene3D" id="1.10.10.10">
    <property type="entry name" value="Winged helix-like DNA-binding domain superfamily/Winged helix DNA-binding domain"/>
    <property type="match status" value="1"/>
</dbReference>
<reference evidence="7 8" key="1">
    <citation type="submission" date="2022-02" db="EMBL/GenBank/DDBJ databases">
        <title>Genome of Erysipelotrichaceae sp. nov. NSJ-176 isolated from human feces.</title>
        <authorList>
            <person name="Abdugheni R."/>
        </authorList>
    </citation>
    <scope>NUCLEOTIDE SEQUENCE [LARGE SCALE GENOMIC DNA]</scope>
    <source>
        <strain evidence="7 8">NSJ-176</strain>
    </source>
</reference>
<dbReference type="Pfam" id="PF08281">
    <property type="entry name" value="Sigma70_r4_2"/>
    <property type="match status" value="1"/>
</dbReference>
<comment type="similarity">
    <text evidence="1">Belongs to the sigma-70 factor family. ECF subfamily.</text>
</comment>
<dbReference type="InterPro" id="IPR013325">
    <property type="entry name" value="RNA_pol_sigma_r2"/>
</dbReference>
<dbReference type="InterPro" id="IPR014284">
    <property type="entry name" value="RNA_pol_sigma-70_dom"/>
</dbReference>
<dbReference type="SUPFAM" id="SSF88946">
    <property type="entry name" value="Sigma2 domain of RNA polymerase sigma factors"/>
    <property type="match status" value="1"/>
</dbReference>
<feature type="domain" description="RNA polymerase sigma factor 70 region 4 type 2" evidence="6">
    <location>
        <begin position="99"/>
        <end position="150"/>
    </location>
</feature>
<dbReference type="Proteomes" id="UP001202402">
    <property type="component" value="Unassembled WGS sequence"/>
</dbReference>
<dbReference type="CDD" id="cd06171">
    <property type="entry name" value="Sigma70_r4"/>
    <property type="match status" value="1"/>
</dbReference>
<protein>
    <submittedName>
        <fullName evidence="7">Sigma-70 family RNA polymerase sigma factor</fullName>
    </submittedName>
</protein>
<dbReference type="SUPFAM" id="SSF88659">
    <property type="entry name" value="Sigma3 and sigma4 domains of RNA polymerase sigma factors"/>
    <property type="match status" value="1"/>
</dbReference>
<keyword evidence="4" id="KW-0804">Transcription</keyword>
<proteinExistence type="inferred from homology"/>
<evidence type="ECO:0000256" key="4">
    <source>
        <dbReference type="ARBA" id="ARBA00023163"/>
    </source>
</evidence>
<dbReference type="PANTHER" id="PTHR43133:SF51">
    <property type="entry name" value="RNA POLYMERASE SIGMA FACTOR"/>
    <property type="match status" value="1"/>
</dbReference>
<evidence type="ECO:0000259" key="5">
    <source>
        <dbReference type="Pfam" id="PF04542"/>
    </source>
</evidence>
<dbReference type="InterPro" id="IPR039425">
    <property type="entry name" value="RNA_pol_sigma-70-like"/>
</dbReference>
<keyword evidence="8" id="KW-1185">Reference proteome</keyword>
<dbReference type="RefSeq" id="WP_117452770.1">
    <property type="nucleotide sequence ID" value="NZ_JAKVPQ010000004.1"/>
</dbReference>
<dbReference type="InterPro" id="IPR013324">
    <property type="entry name" value="RNA_pol_sigma_r3/r4-like"/>
</dbReference>
<keyword evidence="3" id="KW-0731">Sigma factor</keyword>
<sequence length="163" mass="19617">MKERCTMDEAEHIVNTYADMVYKFALSLTRNKDQADDVFQNVFLRYSKTLPVFENEEHTKAWFFTVTRNCCRSYLTTAFLRHHVPLEVDIPVERKEENALYYYVMKLPTNYRMVIHLFYYEQLTTKQIADILHKKDATIRTWLKRAREQLKTMLEGCDIDEIL</sequence>
<keyword evidence="2" id="KW-0805">Transcription regulation</keyword>
<dbReference type="PANTHER" id="PTHR43133">
    <property type="entry name" value="RNA POLYMERASE ECF-TYPE SIGMA FACTO"/>
    <property type="match status" value="1"/>
</dbReference>
<evidence type="ECO:0000313" key="8">
    <source>
        <dbReference type="Proteomes" id="UP001202402"/>
    </source>
</evidence>
<dbReference type="InterPro" id="IPR036388">
    <property type="entry name" value="WH-like_DNA-bd_sf"/>
</dbReference>